<organism evidence="2 3">
    <name type="scientific">Cotesia glomerata</name>
    <name type="common">Lepidopteran parasitic wasp</name>
    <name type="synonym">Apanteles glomeratus</name>
    <dbReference type="NCBI Taxonomy" id="32391"/>
    <lineage>
        <taxon>Eukaryota</taxon>
        <taxon>Metazoa</taxon>
        <taxon>Ecdysozoa</taxon>
        <taxon>Arthropoda</taxon>
        <taxon>Hexapoda</taxon>
        <taxon>Insecta</taxon>
        <taxon>Pterygota</taxon>
        <taxon>Neoptera</taxon>
        <taxon>Endopterygota</taxon>
        <taxon>Hymenoptera</taxon>
        <taxon>Apocrita</taxon>
        <taxon>Ichneumonoidea</taxon>
        <taxon>Braconidae</taxon>
        <taxon>Microgastrinae</taxon>
        <taxon>Cotesia</taxon>
    </lineage>
</organism>
<keyword evidence="3" id="KW-1185">Reference proteome</keyword>
<evidence type="ECO:0000313" key="2">
    <source>
        <dbReference type="EMBL" id="KAH0567099.1"/>
    </source>
</evidence>
<evidence type="ECO:0000256" key="1">
    <source>
        <dbReference type="SAM" id="MobiDB-lite"/>
    </source>
</evidence>
<dbReference type="AlphaFoldDB" id="A0AAV7J7Z2"/>
<protein>
    <submittedName>
        <fullName evidence="2">Uncharacterized protein</fullName>
    </submittedName>
</protein>
<evidence type="ECO:0000313" key="3">
    <source>
        <dbReference type="Proteomes" id="UP000826195"/>
    </source>
</evidence>
<feature type="compositionally biased region" description="Low complexity" evidence="1">
    <location>
        <begin position="136"/>
        <end position="145"/>
    </location>
</feature>
<dbReference type="Proteomes" id="UP000826195">
    <property type="component" value="Unassembled WGS sequence"/>
</dbReference>
<gene>
    <name evidence="2" type="ORF">KQX54_006667</name>
</gene>
<name>A0AAV7J7Z2_COTGL</name>
<proteinExistence type="predicted"/>
<comment type="caution">
    <text evidence="2">The sequence shown here is derived from an EMBL/GenBank/DDBJ whole genome shotgun (WGS) entry which is preliminary data.</text>
</comment>
<sequence length="284" mass="32983">MSYSSSGSILQLTTWKRLKKFLFSSIIMYYVIGNPRKTSINTRTDYGGYRLSERINNNRVREKCNKKRQTFVHKPEEEVWHEPYMSTLSHEYSDVSLKCDSKVELPWKDIALPLNSVKIRRLVEIPAEDHQNSRVIDSNNNNNDISNEDGNVAEKKESSGRMELPWNDLLIDDVVVEIKKSPESLAVCNSSLEIPWDKIALESPIRINPLPEPEKCIKEDIEIPWDDIMLPSNIIIKSKRRKHPSSGISRRHKVETVDCRTLDSCCDPRCVRDKKIQKLAERKY</sequence>
<feature type="region of interest" description="Disordered" evidence="1">
    <location>
        <begin position="133"/>
        <end position="159"/>
    </location>
</feature>
<reference evidence="2 3" key="1">
    <citation type="journal article" date="2021" name="J. Hered.">
        <title>A chromosome-level genome assembly of the parasitoid wasp, Cotesia glomerata (Hymenoptera: Braconidae).</title>
        <authorList>
            <person name="Pinto B.J."/>
            <person name="Weis J.J."/>
            <person name="Gamble T."/>
            <person name="Ode P.J."/>
            <person name="Paul R."/>
            <person name="Zaspel J.M."/>
        </authorList>
    </citation>
    <scope>NUCLEOTIDE SEQUENCE [LARGE SCALE GENOMIC DNA]</scope>
    <source>
        <strain evidence="2">CgM1</strain>
    </source>
</reference>
<dbReference type="EMBL" id="JAHXZJ010000001">
    <property type="protein sequence ID" value="KAH0567099.1"/>
    <property type="molecule type" value="Genomic_DNA"/>
</dbReference>
<accession>A0AAV7J7Z2</accession>